<keyword evidence="5" id="KW-0539">Nucleus</keyword>
<dbReference type="InterPro" id="IPR036638">
    <property type="entry name" value="HLH_DNA-bd_sf"/>
</dbReference>
<evidence type="ECO:0000256" key="1">
    <source>
        <dbReference type="ARBA" id="ARBA00004123"/>
    </source>
</evidence>
<evidence type="ECO:0000256" key="5">
    <source>
        <dbReference type="ARBA" id="ARBA00023242"/>
    </source>
</evidence>
<dbReference type="CDD" id="cd11444">
    <property type="entry name" value="bHLH_AtIBH1_like"/>
    <property type="match status" value="1"/>
</dbReference>
<dbReference type="AlphaFoldDB" id="A0A6V7NTH0"/>
<sequence>MAAAKKSLSSVDFNSATPRQNMLRRSRASLLLLRAMHRHALRRGKQLSARTKSMTRKPTVSKRRNLLEGSRKSASAVKRKIRVLQRLVPNSESTRLDELFEKAAEYIVCLQMQVKVMKIMVAVPSPKDSDY</sequence>
<comment type="similarity">
    <text evidence="2">Belongs to the bHLH protein family.</text>
</comment>
<dbReference type="EMBL" id="LR862142">
    <property type="protein sequence ID" value="CAD1821900.1"/>
    <property type="molecule type" value="Genomic_DNA"/>
</dbReference>
<accession>A0A6V7NTH0</accession>
<name>A0A6V7NTH0_ANACO</name>
<dbReference type="PANTHER" id="PTHR33124:SF39">
    <property type="entry name" value="TRANSCRIPTION FACTOR UPBEAT1"/>
    <property type="match status" value="1"/>
</dbReference>
<dbReference type="InterPro" id="IPR044660">
    <property type="entry name" value="IBH1-like"/>
</dbReference>
<dbReference type="GO" id="GO:0000976">
    <property type="term" value="F:transcription cis-regulatory region binding"/>
    <property type="evidence" value="ECO:0007669"/>
    <property type="project" value="UniProtKB-ARBA"/>
</dbReference>
<evidence type="ECO:0000256" key="6">
    <source>
        <dbReference type="SAM" id="MobiDB-lite"/>
    </source>
</evidence>
<dbReference type="SUPFAM" id="SSF47459">
    <property type="entry name" value="HLH, helix-loop-helix DNA-binding domain"/>
    <property type="match status" value="1"/>
</dbReference>
<dbReference type="InterPro" id="IPR044549">
    <property type="entry name" value="bHLH_AtIBH1-like"/>
</dbReference>
<dbReference type="PANTHER" id="PTHR33124">
    <property type="entry name" value="TRANSCRIPTION FACTOR IBH1-LIKE 1"/>
    <property type="match status" value="1"/>
</dbReference>
<evidence type="ECO:0008006" key="8">
    <source>
        <dbReference type="Google" id="ProtNLM"/>
    </source>
</evidence>
<organism evidence="7">
    <name type="scientific">Ananas comosus var. bracteatus</name>
    <name type="common">red pineapple</name>
    <dbReference type="NCBI Taxonomy" id="296719"/>
    <lineage>
        <taxon>Eukaryota</taxon>
        <taxon>Viridiplantae</taxon>
        <taxon>Streptophyta</taxon>
        <taxon>Embryophyta</taxon>
        <taxon>Tracheophyta</taxon>
        <taxon>Spermatophyta</taxon>
        <taxon>Magnoliopsida</taxon>
        <taxon>Liliopsida</taxon>
        <taxon>Poales</taxon>
        <taxon>Bromeliaceae</taxon>
        <taxon>Bromelioideae</taxon>
        <taxon>Ananas</taxon>
    </lineage>
</organism>
<evidence type="ECO:0000256" key="2">
    <source>
        <dbReference type="ARBA" id="ARBA00005510"/>
    </source>
</evidence>
<keyword evidence="4" id="KW-0804">Transcription</keyword>
<proteinExistence type="inferred from homology"/>
<reference evidence="7" key="1">
    <citation type="submission" date="2020-07" db="EMBL/GenBank/DDBJ databases">
        <authorList>
            <person name="Lin J."/>
        </authorList>
    </citation>
    <scope>NUCLEOTIDE SEQUENCE</scope>
</reference>
<dbReference type="GO" id="GO:0005634">
    <property type="term" value="C:nucleus"/>
    <property type="evidence" value="ECO:0007669"/>
    <property type="project" value="UniProtKB-SubCell"/>
</dbReference>
<comment type="subcellular location">
    <subcellularLocation>
        <location evidence="1">Nucleus</location>
    </subcellularLocation>
</comment>
<evidence type="ECO:0000256" key="3">
    <source>
        <dbReference type="ARBA" id="ARBA00023015"/>
    </source>
</evidence>
<gene>
    <name evidence="7" type="ORF">CB5_LOCUS5111</name>
</gene>
<keyword evidence="3" id="KW-0805">Transcription regulation</keyword>
<protein>
    <recommendedName>
        <fullName evidence="8">BHLH domain-containing protein</fullName>
    </recommendedName>
</protein>
<evidence type="ECO:0000313" key="7">
    <source>
        <dbReference type="EMBL" id="CAD1821900.1"/>
    </source>
</evidence>
<feature type="region of interest" description="Disordered" evidence="6">
    <location>
        <begin position="43"/>
        <end position="73"/>
    </location>
</feature>
<evidence type="ECO:0000256" key="4">
    <source>
        <dbReference type="ARBA" id="ARBA00023163"/>
    </source>
</evidence>
<dbReference type="GO" id="GO:0046983">
    <property type="term" value="F:protein dimerization activity"/>
    <property type="evidence" value="ECO:0007669"/>
    <property type="project" value="InterPro"/>
</dbReference>
<dbReference type="GO" id="GO:0006355">
    <property type="term" value="P:regulation of DNA-templated transcription"/>
    <property type="evidence" value="ECO:0007669"/>
    <property type="project" value="InterPro"/>
</dbReference>
<feature type="compositionally biased region" description="Basic residues" evidence="6">
    <location>
        <begin position="53"/>
        <end position="64"/>
    </location>
</feature>